<accession>A0ABX1F052</accession>
<evidence type="ECO:0000313" key="2">
    <source>
        <dbReference type="EMBL" id="NKE45673.1"/>
    </source>
</evidence>
<organism evidence="2 3">
    <name type="scientific">Falsiroseomonas frigidaquae</name>
    <dbReference type="NCBI Taxonomy" id="487318"/>
    <lineage>
        <taxon>Bacteria</taxon>
        <taxon>Pseudomonadati</taxon>
        <taxon>Pseudomonadota</taxon>
        <taxon>Alphaproteobacteria</taxon>
        <taxon>Acetobacterales</taxon>
        <taxon>Roseomonadaceae</taxon>
        <taxon>Falsiroseomonas</taxon>
    </lineage>
</organism>
<dbReference type="Proteomes" id="UP000765160">
    <property type="component" value="Unassembled WGS sequence"/>
</dbReference>
<keyword evidence="3" id="KW-1185">Reference proteome</keyword>
<feature type="region of interest" description="Disordered" evidence="1">
    <location>
        <begin position="1"/>
        <end position="64"/>
    </location>
</feature>
<evidence type="ECO:0000313" key="3">
    <source>
        <dbReference type="Proteomes" id="UP000765160"/>
    </source>
</evidence>
<dbReference type="EMBL" id="JAAVTX010000004">
    <property type="protein sequence ID" value="NKE45673.1"/>
    <property type="molecule type" value="Genomic_DNA"/>
</dbReference>
<evidence type="ECO:0000256" key="1">
    <source>
        <dbReference type="SAM" id="MobiDB-lite"/>
    </source>
</evidence>
<comment type="caution">
    <text evidence="2">The sequence shown here is derived from an EMBL/GenBank/DDBJ whole genome shotgun (WGS) entry which is preliminary data.</text>
</comment>
<reference evidence="2 3" key="1">
    <citation type="submission" date="2020-03" db="EMBL/GenBank/DDBJ databases">
        <title>Roseomonas selenitidurans sp. nov. isolated from soil.</title>
        <authorList>
            <person name="Liu H."/>
        </authorList>
    </citation>
    <scope>NUCLEOTIDE SEQUENCE [LARGE SCALE GENOMIC DNA]</scope>
    <source>
        <strain evidence="2 3">JCM 15073</strain>
    </source>
</reference>
<sequence>MTQNTRPQPIPDEALEHVVGGTGNSGQPEQPTERPTPEFEYSPPPTDETVDEEIVEAVPRTRFS</sequence>
<name>A0ABX1F052_9PROT</name>
<dbReference type="RefSeq" id="WP_168050202.1">
    <property type="nucleotide sequence ID" value="NZ_JAATJR010000004.1"/>
</dbReference>
<gene>
    <name evidence="2" type="ORF">HB662_12860</name>
</gene>
<proteinExistence type="predicted"/>
<protein>
    <submittedName>
        <fullName evidence="2">Uncharacterized protein</fullName>
    </submittedName>
</protein>